<dbReference type="PANTHER" id="PTHR30024">
    <property type="entry name" value="ALIPHATIC SULFONATES-BINDING PROTEIN-RELATED"/>
    <property type="match status" value="1"/>
</dbReference>
<name>A0A1M6B3F8_9CLOT</name>
<keyword evidence="7" id="KW-1185">Reference proteome</keyword>
<evidence type="ECO:0000313" key="6">
    <source>
        <dbReference type="EMBL" id="SHI43274.1"/>
    </source>
</evidence>
<evidence type="ECO:0000313" key="7">
    <source>
        <dbReference type="Proteomes" id="UP000184080"/>
    </source>
</evidence>
<dbReference type="Pfam" id="PF09084">
    <property type="entry name" value="NMT1"/>
    <property type="match status" value="1"/>
</dbReference>
<dbReference type="GO" id="GO:0042597">
    <property type="term" value="C:periplasmic space"/>
    <property type="evidence" value="ECO:0007669"/>
    <property type="project" value="UniProtKB-SubCell"/>
</dbReference>
<dbReference type="STRING" id="1121298.SAMN05444401_0617"/>
<gene>
    <name evidence="6" type="ORF">SAMN05444401_0617</name>
</gene>
<sequence length="328" mass="35925">MTTKKKTIKIATILTSLLLAVNMSACSVSKTTNNEQKDAPKDNKGSVLTFGLMPSVDAVPFIIAEKQGLFSKNGVNVKLEFFKSAKDRDAALQSGELDGISTDLVAIGIYQKGGYDVKTTAVTDAKYQLIAGKDSKIENIQDIKGKKVVISRNTVIEFTLDSILNKSGLTEKDIVKEEIPQIPVRLEMLRNNKVEAALLPEPFSSLAMKDGGKLISDSQALSLAPGVSAFTKKAIDNKPSEIKAFYKAYDAAVDYLTKEPISSYEDIVIKEVGYPEDMKGNIKLPAFRKTTLPSEQDLQAAINWLKDKKLSKEDIKKEDLISDIAVKK</sequence>
<dbReference type="SUPFAM" id="SSF53850">
    <property type="entry name" value="Periplasmic binding protein-like II"/>
    <property type="match status" value="1"/>
</dbReference>
<keyword evidence="3 4" id="KW-0732">Signal</keyword>
<dbReference type="InterPro" id="IPR001638">
    <property type="entry name" value="Solute-binding_3/MltF_N"/>
</dbReference>
<evidence type="ECO:0000259" key="5">
    <source>
        <dbReference type="SMART" id="SM00062"/>
    </source>
</evidence>
<feature type="chain" id="PRO_5038807519" evidence="4">
    <location>
        <begin position="26"/>
        <end position="328"/>
    </location>
</feature>
<dbReference type="EMBL" id="FQZO01000001">
    <property type="protein sequence ID" value="SHI43274.1"/>
    <property type="molecule type" value="Genomic_DNA"/>
</dbReference>
<evidence type="ECO:0000256" key="4">
    <source>
        <dbReference type="SAM" id="SignalP"/>
    </source>
</evidence>
<feature type="domain" description="Solute-binding protein family 3/N-terminal" evidence="5">
    <location>
        <begin position="47"/>
        <end position="275"/>
    </location>
</feature>
<comment type="subcellular location">
    <subcellularLocation>
        <location evidence="1">Periplasm</location>
    </subcellularLocation>
</comment>
<organism evidence="6 7">
    <name type="scientific">Clostridium amylolyticum</name>
    <dbReference type="NCBI Taxonomy" id="1121298"/>
    <lineage>
        <taxon>Bacteria</taxon>
        <taxon>Bacillati</taxon>
        <taxon>Bacillota</taxon>
        <taxon>Clostridia</taxon>
        <taxon>Eubacteriales</taxon>
        <taxon>Clostridiaceae</taxon>
        <taxon>Clostridium</taxon>
    </lineage>
</organism>
<dbReference type="AlphaFoldDB" id="A0A1M6B3F8"/>
<reference evidence="6 7" key="1">
    <citation type="submission" date="2016-11" db="EMBL/GenBank/DDBJ databases">
        <authorList>
            <person name="Jaros S."/>
            <person name="Januszkiewicz K."/>
            <person name="Wedrychowicz H."/>
        </authorList>
    </citation>
    <scope>NUCLEOTIDE SEQUENCE [LARGE SCALE GENOMIC DNA]</scope>
    <source>
        <strain evidence="6 7">DSM 21864</strain>
    </source>
</reference>
<evidence type="ECO:0000256" key="1">
    <source>
        <dbReference type="ARBA" id="ARBA00004418"/>
    </source>
</evidence>
<feature type="signal peptide" evidence="4">
    <location>
        <begin position="1"/>
        <end position="25"/>
    </location>
</feature>
<evidence type="ECO:0000256" key="3">
    <source>
        <dbReference type="ARBA" id="ARBA00022729"/>
    </source>
</evidence>
<proteinExistence type="inferred from homology"/>
<dbReference type="Proteomes" id="UP000184080">
    <property type="component" value="Unassembled WGS sequence"/>
</dbReference>
<dbReference type="OrthoDB" id="9815602at2"/>
<dbReference type="RefSeq" id="WP_073003734.1">
    <property type="nucleotide sequence ID" value="NZ_FQZO01000001.1"/>
</dbReference>
<accession>A0A1M6B3F8</accession>
<evidence type="ECO:0000256" key="2">
    <source>
        <dbReference type="ARBA" id="ARBA00010742"/>
    </source>
</evidence>
<comment type="similarity">
    <text evidence="2">Belongs to the bacterial solute-binding protein SsuA/TauA family.</text>
</comment>
<dbReference type="PANTHER" id="PTHR30024:SF47">
    <property type="entry name" value="TAURINE-BINDING PERIPLASMIC PROTEIN"/>
    <property type="match status" value="1"/>
</dbReference>
<dbReference type="InterPro" id="IPR015168">
    <property type="entry name" value="SsuA/THI5"/>
</dbReference>
<dbReference type="Gene3D" id="3.40.190.10">
    <property type="entry name" value="Periplasmic binding protein-like II"/>
    <property type="match status" value="2"/>
</dbReference>
<dbReference type="SMART" id="SM00062">
    <property type="entry name" value="PBPb"/>
    <property type="match status" value="1"/>
</dbReference>
<protein>
    <submittedName>
        <fullName evidence="6">NitT/TauT family transport system substrate-binding protein</fullName>
    </submittedName>
</protein>